<protein>
    <submittedName>
        <fullName evidence="4">(diamondback moth) hypothetical protein</fullName>
    </submittedName>
</protein>
<feature type="domain" description="UBX" evidence="2">
    <location>
        <begin position="376"/>
        <end position="424"/>
    </location>
</feature>
<dbReference type="SUPFAM" id="SSF54236">
    <property type="entry name" value="Ubiquitin-like"/>
    <property type="match status" value="2"/>
</dbReference>
<dbReference type="Gene3D" id="3.10.20.90">
    <property type="entry name" value="Phosphatidylinositol 3-kinase Catalytic Subunit, Chain A, domain 1"/>
    <property type="match status" value="2"/>
</dbReference>
<dbReference type="Proteomes" id="UP000653454">
    <property type="component" value="Unassembled WGS sequence"/>
</dbReference>
<dbReference type="PANTHER" id="PTHR46467">
    <property type="entry name" value="TETHER CONTAINING UBX DOMAIN FOR GLUT4"/>
    <property type="match status" value="1"/>
</dbReference>
<feature type="domain" description="TUG ubiquitin-like" evidence="3">
    <location>
        <begin position="9"/>
        <end position="71"/>
    </location>
</feature>
<feature type="compositionally biased region" description="Basic and acidic residues" evidence="1">
    <location>
        <begin position="279"/>
        <end position="288"/>
    </location>
</feature>
<dbReference type="CDD" id="cd16105">
    <property type="entry name" value="Ubl_ASPSCR1_like"/>
    <property type="match status" value="1"/>
</dbReference>
<feature type="region of interest" description="Disordered" evidence="1">
    <location>
        <begin position="491"/>
        <end position="518"/>
    </location>
</feature>
<reference evidence="4" key="1">
    <citation type="submission" date="2020-11" db="EMBL/GenBank/DDBJ databases">
        <authorList>
            <person name="Whiteford S."/>
        </authorList>
    </citation>
    <scope>NUCLEOTIDE SEQUENCE</scope>
</reference>
<dbReference type="GO" id="GO:0005737">
    <property type="term" value="C:cytoplasm"/>
    <property type="evidence" value="ECO:0007669"/>
    <property type="project" value="TreeGrafter"/>
</dbReference>
<dbReference type="InterPro" id="IPR021569">
    <property type="entry name" value="TUG-UBL1"/>
</dbReference>
<evidence type="ECO:0000256" key="1">
    <source>
        <dbReference type="SAM" id="MobiDB-lite"/>
    </source>
</evidence>
<feature type="compositionally biased region" description="Basic and acidic residues" evidence="1">
    <location>
        <begin position="180"/>
        <end position="219"/>
    </location>
</feature>
<evidence type="ECO:0000259" key="3">
    <source>
        <dbReference type="Pfam" id="PF11470"/>
    </source>
</evidence>
<comment type="caution">
    <text evidence="4">The sequence shown here is derived from an EMBL/GenBank/DDBJ whole genome shotgun (WGS) entry which is preliminary data.</text>
</comment>
<dbReference type="GO" id="GO:0012506">
    <property type="term" value="C:vesicle membrane"/>
    <property type="evidence" value="ECO:0007669"/>
    <property type="project" value="TreeGrafter"/>
</dbReference>
<evidence type="ECO:0000259" key="2">
    <source>
        <dbReference type="Pfam" id="PF00789"/>
    </source>
</evidence>
<dbReference type="InterPro" id="IPR001012">
    <property type="entry name" value="UBX_dom"/>
</dbReference>
<feature type="compositionally biased region" description="Low complexity" evidence="1">
    <location>
        <begin position="497"/>
        <end position="508"/>
    </location>
</feature>
<gene>
    <name evidence="4" type="ORF">PLXY2_LOCUS482</name>
</gene>
<feature type="compositionally biased region" description="Basic and acidic residues" evidence="1">
    <location>
        <begin position="245"/>
        <end position="254"/>
    </location>
</feature>
<dbReference type="InterPro" id="IPR029071">
    <property type="entry name" value="Ubiquitin-like_domsf"/>
</dbReference>
<sequence>MSKDIIVLTPNGRRQKVHCTPNTTFLQVLEDVCQKQGFQPNAYDLKHHKNILDLTTPLRFSNLPNKACLEMVESERKREESNVTIGLTLEDGERRMADFLPSVSLYDIASSLAPKELEVYQNPTMLYMRHEIVGVSAMKDKTLRQLGLLGGRAVLRLLNKSEEQAVQANVSSVYRAKPQPKPEKVPEEVKDVEMKDVEEPKKTAEPTPNTDKDQKDSFKQKPLFVNPIEVLKQKKMELLGPHHSQPPEDSHMSSDDAATSKLTTTDTTTMETDPPASSSKKDKDVSKESLERRLLIDNEVTFIGENKAIAFTQPDEIEQELEDLPDDFYDLSVEEVRRLYSDLQKQRAQLENAPLMFASHNAEIQKEETIKRENTYKNAVIRIQFPDTVILQGVFSPNDKIEDVVNFVKSHLSNPERDFQLYTTPLKESLDPKLTLVEAKFVPCVHFHFKWLTGDTSGRCLKEDIYSKLTSGEAAGILASKYRFYFRAPSRRKMDEASTSAGPSSAKPKSSKIPKWFK</sequence>
<feature type="compositionally biased region" description="Low complexity" evidence="1">
    <location>
        <begin position="255"/>
        <end position="273"/>
    </location>
</feature>
<evidence type="ECO:0000313" key="4">
    <source>
        <dbReference type="EMBL" id="CAG9088150.1"/>
    </source>
</evidence>
<keyword evidence="5" id="KW-1185">Reference proteome</keyword>
<accession>A0A8S4D173</accession>
<dbReference type="GO" id="GO:0005634">
    <property type="term" value="C:nucleus"/>
    <property type="evidence" value="ECO:0007669"/>
    <property type="project" value="TreeGrafter"/>
</dbReference>
<dbReference type="GO" id="GO:0006886">
    <property type="term" value="P:intracellular protein transport"/>
    <property type="evidence" value="ECO:0007669"/>
    <property type="project" value="TreeGrafter"/>
</dbReference>
<dbReference type="InterPro" id="IPR059238">
    <property type="entry name" value="UBX1_UBXN9"/>
</dbReference>
<organism evidence="4 5">
    <name type="scientific">Plutella xylostella</name>
    <name type="common">Diamondback moth</name>
    <name type="synonym">Plutella maculipennis</name>
    <dbReference type="NCBI Taxonomy" id="51655"/>
    <lineage>
        <taxon>Eukaryota</taxon>
        <taxon>Metazoa</taxon>
        <taxon>Ecdysozoa</taxon>
        <taxon>Arthropoda</taxon>
        <taxon>Hexapoda</taxon>
        <taxon>Insecta</taxon>
        <taxon>Pterygota</taxon>
        <taxon>Neoptera</taxon>
        <taxon>Endopterygota</taxon>
        <taxon>Lepidoptera</taxon>
        <taxon>Glossata</taxon>
        <taxon>Ditrysia</taxon>
        <taxon>Yponomeutoidea</taxon>
        <taxon>Plutellidae</taxon>
        <taxon>Plutella</taxon>
    </lineage>
</organism>
<dbReference type="PANTHER" id="PTHR46467:SF1">
    <property type="entry name" value="TETHER CONTAINING UBX DOMAIN FOR GLUT4"/>
    <property type="match status" value="1"/>
</dbReference>
<dbReference type="AlphaFoldDB" id="A0A8S4D173"/>
<proteinExistence type="predicted"/>
<dbReference type="GO" id="GO:0042593">
    <property type="term" value="P:glucose homeostasis"/>
    <property type="evidence" value="ECO:0007669"/>
    <property type="project" value="TreeGrafter"/>
</dbReference>
<dbReference type="CDD" id="cd16118">
    <property type="entry name" value="UBX2_UBXN9"/>
    <property type="match status" value="1"/>
</dbReference>
<feature type="region of interest" description="Disordered" evidence="1">
    <location>
        <begin position="240"/>
        <end position="288"/>
    </location>
</feature>
<dbReference type="EMBL" id="CAJHNJ030000001">
    <property type="protein sequence ID" value="CAG9088150.1"/>
    <property type="molecule type" value="Genomic_DNA"/>
</dbReference>
<name>A0A8S4D173_PLUXY</name>
<evidence type="ECO:0000313" key="5">
    <source>
        <dbReference type="Proteomes" id="UP000653454"/>
    </source>
</evidence>
<feature type="region of interest" description="Disordered" evidence="1">
    <location>
        <begin position="173"/>
        <end position="222"/>
    </location>
</feature>
<dbReference type="Pfam" id="PF11470">
    <property type="entry name" value="TUG-UBL1"/>
    <property type="match status" value="1"/>
</dbReference>
<feature type="compositionally biased region" description="Basic residues" evidence="1">
    <location>
        <begin position="509"/>
        <end position="518"/>
    </location>
</feature>
<dbReference type="CDD" id="cd17075">
    <property type="entry name" value="UBX1_UBXN9"/>
    <property type="match status" value="1"/>
</dbReference>
<dbReference type="Pfam" id="PF00789">
    <property type="entry name" value="UBX"/>
    <property type="match status" value="1"/>
</dbReference>